<evidence type="ECO:0000313" key="2">
    <source>
        <dbReference type="EMBL" id="CUU64746.1"/>
    </source>
</evidence>
<dbReference type="Pfam" id="PF13490">
    <property type="entry name" value="zf-HC2"/>
    <property type="match status" value="1"/>
</dbReference>
<evidence type="ECO:0000313" key="3">
    <source>
        <dbReference type="Proteomes" id="UP000182498"/>
    </source>
</evidence>
<gene>
    <name evidence="2" type="ORF">CVAR292_00050</name>
</gene>
<keyword evidence="3" id="KW-1185">Reference proteome</keyword>
<sequence length="107" mass="11950">MTMTDKQTNHPSGCDDLVDVLYEYVDGGYDENLRGRLAEHAENCPSCLEQLGIEQQVRELLRVRCCDSAPTDLRGRIVTALHTSSVRRAADGSVTEVSSTQVRINRR</sequence>
<organism evidence="2 3">
    <name type="scientific">Corynebacterium variabile</name>
    <dbReference type="NCBI Taxonomy" id="1727"/>
    <lineage>
        <taxon>Bacteria</taxon>
        <taxon>Bacillati</taxon>
        <taxon>Actinomycetota</taxon>
        <taxon>Actinomycetes</taxon>
        <taxon>Mycobacteriales</taxon>
        <taxon>Corynebacteriaceae</taxon>
        <taxon>Corynebacterium</taxon>
    </lineage>
</organism>
<dbReference type="InterPro" id="IPR024020">
    <property type="entry name" value="Anit_sigma_mycothiol_RsrA"/>
</dbReference>
<name>A0A0X8XUE7_9CORY</name>
<accession>A0A0X8XUE7</accession>
<feature type="domain" description="Putative zinc-finger" evidence="1">
    <location>
        <begin position="14"/>
        <end position="47"/>
    </location>
</feature>
<protein>
    <submittedName>
        <fullName evidence="2">Mycothiol system anti-sigma-R factor</fullName>
    </submittedName>
</protein>
<dbReference type="NCBIfam" id="TIGR03988">
    <property type="entry name" value="antisig_RsrA"/>
    <property type="match status" value="1"/>
</dbReference>
<proteinExistence type="predicted"/>
<dbReference type="InterPro" id="IPR027383">
    <property type="entry name" value="Znf_put"/>
</dbReference>
<reference evidence="3" key="1">
    <citation type="submission" date="2015-11" db="EMBL/GenBank/DDBJ databases">
        <authorList>
            <person name="Dugat-Bony E."/>
        </authorList>
    </citation>
    <scope>NUCLEOTIDE SEQUENCE [LARGE SCALE GENOMIC DNA]</scope>
    <source>
        <strain evidence="3">Mu292</strain>
    </source>
</reference>
<dbReference type="AlphaFoldDB" id="A0A0X8XUE7"/>
<dbReference type="Proteomes" id="UP000182498">
    <property type="component" value="Unassembled WGS sequence"/>
</dbReference>
<dbReference type="EMBL" id="FAUH01000001">
    <property type="protein sequence ID" value="CUU64746.1"/>
    <property type="molecule type" value="Genomic_DNA"/>
</dbReference>
<evidence type="ECO:0000259" key="1">
    <source>
        <dbReference type="Pfam" id="PF13490"/>
    </source>
</evidence>